<organism evidence="1 2">
    <name type="scientific">Balaenoptera musculus</name>
    <name type="common">Blue whale</name>
    <dbReference type="NCBI Taxonomy" id="9771"/>
    <lineage>
        <taxon>Eukaryota</taxon>
        <taxon>Metazoa</taxon>
        <taxon>Chordata</taxon>
        <taxon>Craniata</taxon>
        <taxon>Vertebrata</taxon>
        <taxon>Euteleostomi</taxon>
        <taxon>Mammalia</taxon>
        <taxon>Eutheria</taxon>
        <taxon>Laurasiatheria</taxon>
        <taxon>Artiodactyla</taxon>
        <taxon>Whippomorpha</taxon>
        <taxon>Cetacea</taxon>
        <taxon>Mysticeti</taxon>
        <taxon>Balaenopteridae</taxon>
        <taxon>Balaenoptera</taxon>
    </lineage>
</organism>
<accession>A0A8B8VFE8</accession>
<dbReference type="RefSeq" id="XP_036683581.1">
    <property type="nucleotide sequence ID" value="XM_036827686.1"/>
</dbReference>
<name>A0A8B8VFE8_BALMU</name>
<dbReference type="Proteomes" id="UP000694857">
    <property type="component" value="Chromosome 1"/>
</dbReference>
<dbReference type="GO" id="GO:0045505">
    <property type="term" value="F:dynein intermediate chain binding"/>
    <property type="evidence" value="ECO:0007669"/>
    <property type="project" value="InterPro"/>
</dbReference>
<dbReference type="InterPro" id="IPR026983">
    <property type="entry name" value="DHC"/>
</dbReference>
<proteinExistence type="predicted"/>
<protein>
    <submittedName>
        <fullName evidence="2">Dynein heavy chain 14, axonemal</fullName>
    </submittedName>
</protein>
<sequence>MKGYIHIFQSLPDDDPPELLELHPETTRGFREIQGQKFIDKLIAMQPRPTTTGLMFSREQSEDELVMEILSDVVKRLPLSVEKEECAGTPSTLKCIMFSPIWESFNKDLKAFLIAVLQDYGRSQGISTDDLTFTYHVISDTTDMKDEEFSIIIQKKLSIVRRAFKVLEYFKSWKE</sequence>
<dbReference type="PANTHER" id="PTHR22878:SF64">
    <property type="entry name" value="DYNEIN AXONEMAL HEAVY CHAIN 14"/>
    <property type="match status" value="1"/>
</dbReference>
<dbReference type="GO" id="GO:0007018">
    <property type="term" value="P:microtubule-based movement"/>
    <property type="evidence" value="ECO:0007669"/>
    <property type="project" value="InterPro"/>
</dbReference>
<evidence type="ECO:0000313" key="1">
    <source>
        <dbReference type="Proteomes" id="UP000694857"/>
    </source>
</evidence>
<keyword evidence="1" id="KW-1185">Reference proteome</keyword>
<dbReference type="PANTHER" id="PTHR22878">
    <property type="entry name" value="DYNEIN HEAVY CHAIN 6, AXONEMAL-LIKE-RELATED"/>
    <property type="match status" value="1"/>
</dbReference>
<evidence type="ECO:0000313" key="2">
    <source>
        <dbReference type="RefSeq" id="XP_036683581.1"/>
    </source>
</evidence>
<dbReference type="KEGG" id="bmus:118882168"/>
<reference evidence="2" key="1">
    <citation type="submission" date="2025-08" db="UniProtKB">
        <authorList>
            <consortium name="RefSeq"/>
        </authorList>
    </citation>
    <scope>IDENTIFICATION</scope>
    <source>
        <tissue evidence="2">Epidermis and Blubber</tissue>
    </source>
</reference>
<dbReference type="GO" id="GO:0051959">
    <property type="term" value="F:dynein light intermediate chain binding"/>
    <property type="evidence" value="ECO:0007669"/>
    <property type="project" value="InterPro"/>
</dbReference>
<dbReference type="GO" id="GO:0030286">
    <property type="term" value="C:dynein complex"/>
    <property type="evidence" value="ECO:0007669"/>
    <property type="project" value="InterPro"/>
</dbReference>
<dbReference type="CTD" id="127602"/>
<dbReference type="GeneID" id="118882168"/>
<dbReference type="OrthoDB" id="9835325at2759"/>
<gene>
    <name evidence="2" type="primary">DNAH14</name>
</gene>
<dbReference type="AlphaFoldDB" id="A0A8B8VFE8"/>